<protein>
    <submittedName>
        <fullName evidence="1">Uncharacterized protein</fullName>
    </submittedName>
</protein>
<dbReference type="Proteomes" id="UP000237105">
    <property type="component" value="Unassembled WGS sequence"/>
</dbReference>
<proteinExistence type="predicted"/>
<comment type="caution">
    <text evidence="1">The sequence shown here is derived from an EMBL/GenBank/DDBJ whole genome shotgun (WGS) entry which is preliminary data.</text>
</comment>
<organism evidence="1 2">
    <name type="scientific">Parasponia andersonii</name>
    <name type="common">Sponia andersonii</name>
    <dbReference type="NCBI Taxonomy" id="3476"/>
    <lineage>
        <taxon>Eukaryota</taxon>
        <taxon>Viridiplantae</taxon>
        <taxon>Streptophyta</taxon>
        <taxon>Embryophyta</taxon>
        <taxon>Tracheophyta</taxon>
        <taxon>Spermatophyta</taxon>
        <taxon>Magnoliopsida</taxon>
        <taxon>eudicotyledons</taxon>
        <taxon>Gunneridae</taxon>
        <taxon>Pentapetalae</taxon>
        <taxon>rosids</taxon>
        <taxon>fabids</taxon>
        <taxon>Rosales</taxon>
        <taxon>Cannabaceae</taxon>
        <taxon>Parasponia</taxon>
    </lineage>
</organism>
<keyword evidence="2" id="KW-1185">Reference proteome</keyword>
<name>A0A2P5B5C2_PARAD</name>
<dbReference type="AlphaFoldDB" id="A0A2P5B5C2"/>
<evidence type="ECO:0000313" key="1">
    <source>
        <dbReference type="EMBL" id="PON43997.1"/>
    </source>
</evidence>
<accession>A0A2P5B5C2</accession>
<dbReference type="EMBL" id="JXTB01000359">
    <property type="protein sequence ID" value="PON43997.1"/>
    <property type="molecule type" value="Genomic_DNA"/>
</dbReference>
<dbReference type="STRING" id="3476.A0A2P5B5C2"/>
<evidence type="ECO:0000313" key="2">
    <source>
        <dbReference type="Proteomes" id="UP000237105"/>
    </source>
</evidence>
<gene>
    <name evidence="1" type="ORF">PanWU01x14_269330</name>
</gene>
<sequence>MFIAVTFPFFGGLLGFFGGFAFSPTILSPLHHVASNLQATEVLPVLVSQLDMHHVGVLLMILSPTGGLRSIILEAKDYKFYS</sequence>
<reference evidence="2" key="1">
    <citation type="submission" date="2016-06" db="EMBL/GenBank/DDBJ databases">
        <title>Parallel loss of symbiosis genes in relatives of nitrogen-fixing non-legume Parasponia.</title>
        <authorList>
            <person name="Van Velzen R."/>
            <person name="Holmer R."/>
            <person name="Bu F."/>
            <person name="Rutten L."/>
            <person name="Van Zeijl A."/>
            <person name="Liu W."/>
            <person name="Santuari L."/>
            <person name="Cao Q."/>
            <person name="Sharma T."/>
            <person name="Shen D."/>
            <person name="Roswanjaya Y."/>
            <person name="Wardhani T."/>
            <person name="Kalhor M.S."/>
            <person name="Jansen J."/>
            <person name="Van den Hoogen J."/>
            <person name="Gungor B."/>
            <person name="Hartog M."/>
            <person name="Hontelez J."/>
            <person name="Verver J."/>
            <person name="Yang W.-C."/>
            <person name="Schijlen E."/>
            <person name="Repin R."/>
            <person name="Schilthuizen M."/>
            <person name="Schranz E."/>
            <person name="Heidstra R."/>
            <person name="Miyata K."/>
            <person name="Fedorova E."/>
            <person name="Kohlen W."/>
            <person name="Bisseling T."/>
            <person name="Smit S."/>
            <person name="Geurts R."/>
        </authorList>
    </citation>
    <scope>NUCLEOTIDE SEQUENCE [LARGE SCALE GENOMIC DNA]</scope>
    <source>
        <strain evidence="2">cv. WU1-14</strain>
    </source>
</reference>